<protein>
    <submittedName>
        <fullName evidence="11">Diguanylate phosphodiesterase</fullName>
    </submittedName>
</protein>
<accession>A0A0J1H5K8</accession>
<feature type="transmembrane region" description="Helical" evidence="8">
    <location>
        <begin position="20"/>
        <end position="41"/>
    </location>
</feature>
<dbReference type="InterPro" id="IPR035919">
    <property type="entry name" value="EAL_sf"/>
</dbReference>
<dbReference type="InterPro" id="IPR001633">
    <property type="entry name" value="EAL_dom"/>
</dbReference>
<gene>
    <name evidence="11" type="ORF">ABT56_07605</name>
</gene>
<keyword evidence="3" id="KW-1003">Cell membrane</keyword>
<evidence type="ECO:0000256" key="4">
    <source>
        <dbReference type="ARBA" id="ARBA00022597"/>
    </source>
</evidence>
<feature type="transmembrane region" description="Helical" evidence="8">
    <location>
        <begin position="252"/>
        <end position="273"/>
    </location>
</feature>
<evidence type="ECO:0000259" key="10">
    <source>
        <dbReference type="PROSITE" id="PS51105"/>
    </source>
</evidence>
<reference evidence="11 12" key="1">
    <citation type="submission" date="2015-05" db="EMBL/GenBank/DDBJ databases">
        <title>Photobacterium galathea sp. nov.</title>
        <authorList>
            <person name="Machado H."/>
            <person name="Gram L."/>
        </authorList>
    </citation>
    <scope>NUCLEOTIDE SEQUENCE [LARGE SCALE GENOMIC DNA]</scope>
    <source>
        <strain evidence="11 12">CGMCC 1.12159</strain>
    </source>
</reference>
<dbReference type="PROSITE" id="PS51105">
    <property type="entry name" value="PTS_EIIC_TYPE_3"/>
    <property type="match status" value="1"/>
</dbReference>
<keyword evidence="12" id="KW-1185">Reference proteome</keyword>
<keyword evidence="7 8" id="KW-0472">Membrane</keyword>
<feature type="transmembrane region" description="Helical" evidence="8">
    <location>
        <begin position="311"/>
        <end position="336"/>
    </location>
</feature>
<keyword evidence="6 8" id="KW-1133">Transmembrane helix</keyword>
<dbReference type="EMBL" id="LDOT01000007">
    <property type="protein sequence ID" value="KLV07003.1"/>
    <property type="molecule type" value="Genomic_DNA"/>
</dbReference>
<dbReference type="GO" id="GO:0009401">
    <property type="term" value="P:phosphoenolpyruvate-dependent sugar phosphotransferase system"/>
    <property type="evidence" value="ECO:0007669"/>
    <property type="project" value="InterPro"/>
</dbReference>
<evidence type="ECO:0000256" key="3">
    <source>
        <dbReference type="ARBA" id="ARBA00022475"/>
    </source>
</evidence>
<evidence type="ECO:0000256" key="1">
    <source>
        <dbReference type="ARBA" id="ARBA00004651"/>
    </source>
</evidence>
<dbReference type="STRING" id="1195763.ABT56_07605"/>
<dbReference type="InterPro" id="IPR004501">
    <property type="entry name" value="PTS_EIIC_3"/>
</dbReference>
<keyword evidence="4" id="KW-0762">Sugar transport</keyword>
<keyword evidence="5 8" id="KW-0812">Transmembrane</keyword>
<evidence type="ECO:0000256" key="6">
    <source>
        <dbReference type="ARBA" id="ARBA00022989"/>
    </source>
</evidence>
<feature type="transmembrane region" description="Helical" evidence="8">
    <location>
        <begin position="85"/>
        <end position="103"/>
    </location>
</feature>
<dbReference type="PANTHER" id="PTHR33121">
    <property type="entry name" value="CYCLIC DI-GMP PHOSPHODIESTERASE PDEF"/>
    <property type="match status" value="1"/>
</dbReference>
<evidence type="ECO:0000256" key="7">
    <source>
        <dbReference type="ARBA" id="ARBA00023136"/>
    </source>
</evidence>
<dbReference type="GO" id="GO:0005886">
    <property type="term" value="C:plasma membrane"/>
    <property type="evidence" value="ECO:0007669"/>
    <property type="project" value="UniProtKB-SubCell"/>
</dbReference>
<feature type="transmembrane region" description="Helical" evidence="8">
    <location>
        <begin position="53"/>
        <end position="73"/>
    </location>
</feature>
<dbReference type="SMART" id="SM00052">
    <property type="entry name" value="EAL"/>
    <property type="match status" value="1"/>
</dbReference>
<dbReference type="Pfam" id="PF02378">
    <property type="entry name" value="PTS_EIIC"/>
    <property type="match status" value="1"/>
</dbReference>
<organism evidence="11 12">
    <name type="scientific">Photobacterium aquae</name>
    <dbReference type="NCBI Taxonomy" id="1195763"/>
    <lineage>
        <taxon>Bacteria</taxon>
        <taxon>Pseudomonadati</taxon>
        <taxon>Pseudomonadota</taxon>
        <taxon>Gammaproteobacteria</taxon>
        <taxon>Vibrionales</taxon>
        <taxon>Vibrionaceae</taxon>
        <taxon>Photobacterium</taxon>
    </lineage>
</organism>
<dbReference type="InterPro" id="IPR003352">
    <property type="entry name" value="PTS_EIIC"/>
</dbReference>
<dbReference type="AlphaFoldDB" id="A0A0J1H5K8"/>
<proteinExistence type="predicted"/>
<dbReference type="Gene3D" id="3.20.20.450">
    <property type="entry name" value="EAL domain"/>
    <property type="match status" value="1"/>
</dbReference>
<evidence type="ECO:0000259" key="9">
    <source>
        <dbReference type="PROSITE" id="PS50883"/>
    </source>
</evidence>
<feature type="transmembrane region" description="Helical" evidence="8">
    <location>
        <begin position="153"/>
        <end position="179"/>
    </location>
</feature>
<evidence type="ECO:0000313" key="11">
    <source>
        <dbReference type="EMBL" id="KLV07003.1"/>
    </source>
</evidence>
<dbReference type="SUPFAM" id="SSF141868">
    <property type="entry name" value="EAL domain-like"/>
    <property type="match status" value="1"/>
</dbReference>
<sequence length="680" mass="75750">MSSLFSRLSSNQYLVAMSNVFIMALPVALIAAFFNLIAFLAEKLGYTSTGLTIGYVGQMTGHMFPILLNIYLATYYSTLQRLPKAAAISCSLVAFLIVSQQWGLLSPVIPLPDNFALSLFSAYATCFIIARLNKFPLFKVRGEHSVVDHSVNIITISIVTLATLLVVCQIVATCFSYYIQPYILLPRLDPTSFTDGLIYEFLRGLLWSVGVNGHNVLHMYKTELFEISTANMADWKNFGTDLNIISTNFYDFFTGMGGSGNTISLVFCMLFFAKSKGYRLLAKTVLILSIFNINEPILFGVPIIFNPVMMIPFLLTPLLSFVLAYGATSMGYIAPLSEVHSWLMPPIVNGYFASGESWSVAVFQFILIVLGMVIYYPFFKIMDRHSVGLDLSSVINNRFFSSDSIEGSSKLTSFIPSMQLNISAQKEVEGLYRSGSFILYYQPQVDIHTGQVVAVEALIRHISDDGKLRSPSFLHAFGQLGLMPELDSWVVERAVSDIAKLPDSQHINLSINISADTMLKKGFVKSLKAAVKSSGLNYHQVEIEVTEELLIRDEKRIAEIINEIKELGILVVLDDFGTGYSSLAYLSRFDFDKIKIDRSLVTNLNTERGKGLFEVVVQLGNITNADIVVEGIETEEELIFIRERGIQVVQGFYYHKPMPLAELLQNGIVFDNGDRLPSQA</sequence>
<dbReference type="PROSITE" id="PS50883">
    <property type="entry name" value="EAL"/>
    <property type="match status" value="1"/>
</dbReference>
<dbReference type="Pfam" id="PF00563">
    <property type="entry name" value="EAL"/>
    <property type="match status" value="1"/>
</dbReference>
<feature type="domain" description="EAL" evidence="9">
    <location>
        <begin position="421"/>
        <end position="671"/>
    </location>
</feature>
<evidence type="ECO:0000256" key="2">
    <source>
        <dbReference type="ARBA" id="ARBA00022448"/>
    </source>
</evidence>
<keyword evidence="2" id="KW-0813">Transport</keyword>
<comment type="caution">
    <text evidence="11">The sequence shown here is derived from an EMBL/GenBank/DDBJ whole genome shotgun (WGS) entry which is preliminary data.</text>
</comment>
<feature type="transmembrane region" description="Helical" evidence="8">
    <location>
        <begin position="357"/>
        <end position="378"/>
    </location>
</feature>
<dbReference type="GO" id="GO:0071111">
    <property type="term" value="F:cyclic-guanylate-specific phosphodiesterase activity"/>
    <property type="evidence" value="ECO:0007669"/>
    <property type="project" value="InterPro"/>
</dbReference>
<dbReference type="PANTHER" id="PTHR33121:SF70">
    <property type="entry name" value="SIGNALING PROTEIN YKOW"/>
    <property type="match status" value="1"/>
</dbReference>
<dbReference type="GO" id="GO:0008982">
    <property type="term" value="F:protein-N(PI)-phosphohistidine-sugar phosphotransferase activity"/>
    <property type="evidence" value="ECO:0007669"/>
    <property type="project" value="InterPro"/>
</dbReference>
<dbReference type="CDD" id="cd01948">
    <property type="entry name" value="EAL"/>
    <property type="match status" value="1"/>
</dbReference>
<feature type="domain" description="PTS EIIC type-3" evidence="10">
    <location>
        <begin position="1"/>
        <end position="378"/>
    </location>
</feature>
<dbReference type="InterPro" id="IPR050706">
    <property type="entry name" value="Cyclic-di-GMP_PDE-like"/>
</dbReference>
<comment type="subcellular location">
    <subcellularLocation>
        <location evidence="1">Cell membrane</location>
        <topology evidence="1">Multi-pass membrane protein</topology>
    </subcellularLocation>
</comment>
<name>A0A0J1H5K8_9GAMM</name>
<evidence type="ECO:0000256" key="8">
    <source>
        <dbReference type="SAM" id="Phobius"/>
    </source>
</evidence>
<evidence type="ECO:0000313" key="12">
    <source>
        <dbReference type="Proteomes" id="UP000036097"/>
    </source>
</evidence>
<feature type="transmembrane region" description="Helical" evidence="8">
    <location>
        <begin position="115"/>
        <end position="132"/>
    </location>
</feature>
<dbReference type="Proteomes" id="UP000036097">
    <property type="component" value="Unassembled WGS sequence"/>
</dbReference>
<dbReference type="PATRIC" id="fig|1195763.3.peg.1627"/>
<evidence type="ECO:0000256" key="5">
    <source>
        <dbReference type="ARBA" id="ARBA00022692"/>
    </source>
</evidence>
<feature type="transmembrane region" description="Helical" evidence="8">
    <location>
        <begin position="285"/>
        <end position="305"/>
    </location>
</feature>